<keyword evidence="1" id="KW-1133">Transmembrane helix</keyword>
<reference evidence="2 3" key="1">
    <citation type="submission" date="2016-05" db="EMBL/GenBank/DDBJ databases">
        <title>Genome sequencing reveals origins of a unique bacterial endosymbiosis in the earliest lineages of terrestrial Fungi.</title>
        <authorList>
            <consortium name="DOE Joint Genome Institute"/>
            <person name="Uehling J."/>
            <person name="Gryganskyi A."/>
            <person name="Hameed K."/>
            <person name="Tschaplinski T."/>
            <person name="Misztal P."/>
            <person name="Wu S."/>
            <person name="Desiro A."/>
            <person name="Vande Pol N."/>
            <person name="Du Z.-Y."/>
            <person name="Zienkiewicz A."/>
            <person name="Zienkiewicz K."/>
            <person name="Morin E."/>
            <person name="Tisserant E."/>
            <person name="Splivallo R."/>
            <person name="Hainaut M."/>
            <person name="Henrissat B."/>
            <person name="Ohm R."/>
            <person name="Kuo A."/>
            <person name="Yan J."/>
            <person name="Lipzen A."/>
            <person name="Nolan M."/>
            <person name="Labutti K."/>
            <person name="Barry K."/>
            <person name="Goldstein A."/>
            <person name="Labbe J."/>
            <person name="Schadt C."/>
            <person name="Tuskan G."/>
            <person name="Grigoriev I."/>
            <person name="Martin F."/>
            <person name="Vilgalys R."/>
            <person name="Bonito G."/>
        </authorList>
    </citation>
    <scope>NUCLEOTIDE SEQUENCE [LARGE SCALE GENOMIC DNA]</scope>
    <source>
        <strain evidence="2 3">AG-77</strain>
    </source>
</reference>
<evidence type="ECO:0000313" key="3">
    <source>
        <dbReference type="Proteomes" id="UP000078512"/>
    </source>
</evidence>
<organism evidence="2 3">
    <name type="scientific">Linnemannia elongata AG-77</name>
    <dbReference type="NCBI Taxonomy" id="1314771"/>
    <lineage>
        <taxon>Eukaryota</taxon>
        <taxon>Fungi</taxon>
        <taxon>Fungi incertae sedis</taxon>
        <taxon>Mucoromycota</taxon>
        <taxon>Mortierellomycotina</taxon>
        <taxon>Mortierellomycetes</taxon>
        <taxon>Mortierellales</taxon>
        <taxon>Mortierellaceae</taxon>
        <taxon>Linnemannia</taxon>
    </lineage>
</organism>
<keyword evidence="1" id="KW-0472">Membrane</keyword>
<feature type="transmembrane region" description="Helical" evidence="1">
    <location>
        <begin position="12"/>
        <end position="33"/>
    </location>
</feature>
<dbReference type="EMBL" id="KV442039">
    <property type="protein sequence ID" value="OAQ29712.1"/>
    <property type="molecule type" value="Genomic_DNA"/>
</dbReference>
<accession>A0A197JWM8</accession>
<keyword evidence="3" id="KW-1185">Reference proteome</keyword>
<name>A0A197JWM8_9FUNG</name>
<sequence>MMSSNRGRNNFILQARILTFFVGFFYLFAWTFVISVRPLQPAGVVVVCLSPWNKSASES</sequence>
<gene>
    <name evidence="2" type="ORF">K457DRAFT_483621</name>
</gene>
<evidence type="ECO:0000256" key="1">
    <source>
        <dbReference type="SAM" id="Phobius"/>
    </source>
</evidence>
<protein>
    <submittedName>
        <fullName evidence="2">Uncharacterized protein</fullName>
    </submittedName>
</protein>
<evidence type="ECO:0000313" key="2">
    <source>
        <dbReference type="EMBL" id="OAQ29712.1"/>
    </source>
</evidence>
<keyword evidence="1" id="KW-0812">Transmembrane</keyword>
<dbReference type="Proteomes" id="UP000078512">
    <property type="component" value="Unassembled WGS sequence"/>
</dbReference>
<proteinExistence type="predicted"/>
<dbReference type="AlphaFoldDB" id="A0A197JWM8"/>